<feature type="compositionally biased region" description="Basic and acidic residues" evidence="9">
    <location>
        <begin position="70"/>
        <end position="84"/>
    </location>
</feature>
<feature type="transmembrane region" description="Helical" evidence="10">
    <location>
        <begin position="391"/>
        <end position="413"/>
    </location>
</feature>
<organism evidence="12 13">
    <name type="scientific">Elsinoe batatas</name>
    <dbReference type="NCBI Taxonomy" id="2601811"/>
    <lineage>
        <taxon>Eukaryota</taxon>
        <taxon>Fungi</taxon>
        <taxon>Dikarya</taxon>
        <taxon>Ascomycota</taxon>
        <taxon>Pezizomycotina</taxon>
        <taxon>Dothideomycetes</taxon>
        <taxon>Dothideomycetidae</taxon>
        <taxon>Myriangiales</taxon>
        <taxon>Elsinoaceae</taxon>
        <taxon>Elsinoe</taxon>
    </lineage>
</organism>
<dbReference type="FunFam" id="1.20.1250.20:FF:000011">
    <property type="entry name" value="MFS multidrug transporter, putative"/>
    <property type="match status" value="1"/>
</dbReference>
<keyword evidence="13" id="KW-1185">Reference proteome</keyword>
<feature type="transmembrane region" description="Helical" evidence="10">
    <location>
        <begin position="249"/>
        <end position="275"/>
    </location>
</feature>
<dbReference type="OrthoDB" id="3365399at2759"/>
<dbReference type="AlphaFoldDB" id="A0A8K0PFE8"/>
<evidence type="ECO:0000256" key="10">
    <source>
        <dbReference type="SAM" id="Phobius"/>
    </source>
</evidence>
<dbReference type="EMBL" id="JAESVG020000008">
    <property type="protein sequence ID" value="KAG8625183.1"/>
    <property type="molecule type" value="Genomic_DNA"/>
</dbReference>
<evidence type="ECO:0000256" key="1">
    <source>
        <dbReference type="ARBA" id="ARBA00004141"/>
    </source>
</evidence>
<dbReference type="Pfam" id="PF07690">
    <property type="entry name" value="MFS_1"/>
    <property type="match status" value="1"/>
</dbReference>
<comment type="function">
    <text evidence="6">MFS transporter; part of the gene cluster that mediates the biosynthesis of cercosporin, a light-activated, non-host-selective toxin. The perylenequinone chromophore of cercosporin absorbs light energy to attain an electronically-activated triplet state and produces active oxygen species such as the hydroxyl radical, superoxide, hydrogen peroxide or singlet oxygen upon reaction with oxygen molecules. These reactive oxygen species cause damage to various cellular components including lipids, proteins and nucleic acids. Responsible for secretion and accumulation of cercosporin, but does not play any roles in self-protection against the toxicity of cercosporin.</text>
</comment>
<feature type="region of interest" description="Disordered" evidence="9">
    <location>
        <begin position="1"/>
        <end position="98"/>
    </location>
</feature>
<feature type="compositionally biased region" description="Low complexity" evidence="9">
    <location>
        <begin position="19"/>
        <end position="33"/>
    </location>
</feature>
<dbReference type="InterPro" id="IPR011701">
    <property type="entry name" value="MFS"/>
</dbReference>
<feature type="transmembrane region" description="Helical" evidence="10">
    <location>
        <begin position="193"/>
        <end position="212"/>
    </location>
</feature>
<evidence type="ECO:0000313" key="13">
    <source>
        <dbReference type="Proteomes" id="UP000809789"/>
    </source>
</evidence>
<evidence type="ECO:0000256" key="4">
    <source>
        <dbReference type="ARBA" id="ARBA00023136"/>
    </source>
</evidence>
<dbReference type="InterPro" id="IPR020846">
    <property type="entry name" value="MFS_dom"/>
</dbReference>
<evidence type="ECO:0000256" key="8">
    <source>
        <dbReference type="ARBA" id="ARBA00077167"/>
    </source>
</evidence>
<feature type="transmembrane region" description="Helical" evidence="10">
    <location>
        <begin position="528"/>
        <end position="548"/>
    </location>
</feature>
<proteinExistence type="inferred from homology"/>
<feature type="region of interest" description="Disordered" evidence="9">
    <location>
        <begin position="613"/>
        <end position="638"/>
    </location>
</feature>
<evidence type="ECO:0000256" key="6">
    <source>
        <dbReference type="ARBA" id="ARBA00053977"/>
    </source>
</evidence>
<feature type="domain" description="Major facilitator superfamily (MFS) profile" evidence="11">
    <location>
        <begin position="122"/>
        <end position="552"/>
    </location>
</feature>
<dbReference type="CDD" id="cd17323">
    <property type="entry name" value="MFS_Tpo1_MDR_like"/>
    <property type="match status" value="1"/>
</dbReference>
<feature type="transmembrane region" description="Helical" evidence="10">
    <location>
        <begin position="218"/>
        <end position="237"/>
    </location>
</feature>
<dbReference type="PROSITE" id="PS50850">
    <property type="entry name" value="MFS"/>
    <property type="match status" value="1"/>
</dbReference>
<dbReference type="Proteomes" id="UP000809789">
    <property type="component" value="Unassembled WGS sequence"/>
</dbReference>
<feature type="transmembrane region" description="Helical" evidence="10">
    <location>
        <begin position="460"/>
        <end position="482"/>
    </location>
</feature>
<evidence type="ECO:0000256" key="9">
    <source>
        <dbReference type="SAM" id="MobiDB-lite"/>
    </source>
</evidence>
<dbReference type="SUPFAM" id="SSF103473">
    <property type="entry name" value="MFS general substrate transporter"/>
    <property type="match status" value="1"/>
</dbReference>
<protein>
    <recommendedName>
        <fullName evidence="7">Cercosporin MFS transporter CTB4</fullName>
    </recommendedName>
    <alternativeName>
        <fullName evidence="8">Cercosporin toxin biosynthesis cluster protein 4</fullName>
    </alternativeName>
</protein>
<evidence type="ECO:0000256" key="5">
    <source>
        <dbReference type="ARBA" id="ARBA00038347"/>
    </source>
</evidence>
<gene>
    <name evidence="12" type="ORF">KVT40_006934</name>
</gene>
<dbReference type="InterPro" id="IPR036259">
    <property type="entry name" value="MFS_trans_sf"/>
</dbReference>
<evidence type="ECO:0000259" key="11">
    <source>
        <dbReference type="PROSITE" id="PS50850"/>
    </source>
</evidence>
<name>A0A8K0PFE8_9PEZI</name>
<dbReference type="GO" id="GO:0005886">
    <property type="term" value="C:plasma membrane"/>
    <property type="evidence" value="ECO:0007669"/>
    <property type="project" value="TreeGrafter"/>
</dbReference>
<dbReference type="Gene3D" id="1.20.1250.20">
    <property type="entry name" value="MFS general substrate transporter like domains"/>
    <property type="match status" value="1"/>
</dbReference>
<feature type="transmembrane region" description="Helical" evidence="10">
    <location>
        <begin position="121"/>
        <end position="142"/>
    </location>
</feature>
<feature type="transmembrane region" description="Helical" evidence="10">
    <location>
        <begin position="281"/>
        <end position="300"/>
    </location>
</feature>
<feature type="transmembrane region" description="Helical" evidence="10">
    <location>
        <begin position="494"/>
        <end position="516"/>
    </location>
</feature>
<feature type="transmembrane region" description="Helical" evidence="10">
    <location>
        <begin position="162"/>
        <end position="181"/>
    </location>
</feature>
<evidence type="ECO:0000313" key="12">
    <source>
        <dbReference type="EMBL" id="KAG8625183.1"/>
    </source>
</evidence>
<evidence type="ECO:0000256" key="2">
    <source>
        <dbReference type="ARBA" id="ARBA00022692"/>
    </source>
</evidence>
<keyword evidence="2 10" id="KW-0812">Transmembrane</keyword>
<reference evidence="12" key="1">
    <citation type="submission" date="2021-07" db="EMBL/GenBank/DDBJ databases">
        <title>Elsinoe batatas strain:CRI-CJ2 Genome sequencing and assembly.</title>
        <authorList>
            <person name="Huang L."/>
        </authorList>
    </citation>
    <scope>NUCLEOTIDE SEQUENCE</scope>
    <source>
        <strain evidence="12">CRI-CJ2</strain>
    </source>
</reference>
<dbReference type="GO" id="GO:0042908">
    <property type="term" value="P:xenobiotic transport"/>
    <property type="evidence" value="ECO:0007669"/>
    <property type="project" value="UniProtKB-ARBA"/>
</dbReference>
<feature type="compositionally biased region" description="Low complexity" evidence="9">
    <location>
        <begin position="89"/>
        <end position="98"/>
    </location>
</feature>
<dbReference type="PROSITE" id="PS00216">
    <property type="entry name" value="SUGAR_TRANSPORT_1"/>
    <property type="match status" value="1"/>
</dbReference>
<feature type="transmembrane region" description="Helical" evidence="10">
    <location>
        <begin position="434"/>
        <end position="454"/>
    </location>
</feature>
<sequence>MVEREEKEEREEREDKGISTNVSSLTNSSTNTTDDTESVESQSHHSIPDYTGDAPELQLTPHISRVSSRRNIETARRSKTDISLKRTKTTQTTGTTATTSDPLFEIDFEEDDKRNPHNWPLWYKAIIIATMSFGTTTVVLFSTSYTSPIPGLIAEFGIDEQIGILGVTTYLLGLAVGSIILAPLSEMYGRRPVYIISMGCFIVLLLPCALAKNFAAILATRFFGAFAAAAMISNAPGSVSDIIDEEYRALAFSVWSIGPMNGPVFGPIVGGFVFQYLGWRWTYWIVMILAGVAWVLISIVPETYTPSILRGRAAAKRKGTGDDRWYCRYDDKKSFWPLLKVNLSRPFIMTVTEPILIFWDVYIAIVYGILYLCFVAYPIVFSQNRGWAPGVSGLAFCGIGVGSLIVMCCEPLIRRIINSHKPDPETGKPPPEAMVFPVCIASILMPIGELWFAWSCTPNVHYIVPIIAGVPFGAGCTAIFIYASNYLVYSYGIYAASALAGNAVLRSVLGATLPLAGPALYRTMGSNWAGTFLAGLEFICIPIPFIFYRYGGRIRMKSSLIRSMQEDKEKQERKRKRALERLAREGEGAEGAGDLFEADFEKQLESRLGAEAEVAETGAAVDEVEDLERDAEKGRIRK</sequence>
<dbReference type="GO" id="GO:0140115">
    <property type="term" value="P:export across plasma membrane"/>
    <property type="evidence" value="ECO:0007669"/>
    <property type="project" value="UniProtKB-ARBA"/>
</dbReference>
<dbReference type="GO" id="GO:0022857">
    <property type="term" value="F:transmembrane transporter activity"/>
    <property type="evidence" value="ECO:0007669"/>
    <property type="project" value="InterPro"/>
</dbReference>
<dbReference type="PANTHER" id="PTHR23502:SF12">
    <property type="entry name" value="MULTIDRUG TRANSPORTER, PUTATIVE (AFU_ORTHOLOGUE AFUA_1G06440)-RELATED"/>
    <property type="match status" value="1"/>
</dbReference>
<keyword evidence="3 10" id="KW-1133">Transmembrane helix</keyword>
<accession>A0A8K0PFE8</accession>
<comment type="subcellular location">
    <subcellularLocation>
        <location evidence="1">Membrane</location>
        <topology evidence="1">Multi-pass membrane protein</topology>
    </subcellularLocation>
</comment>
<comment type="caution">
    <text evidence="12">The sequence shown here is derived from an EMBL/GenBank/DDBJ whole genome shotgun (WGS) entry which is preliminary data.</text>
</comment>
<keyword evidence="4 10" id="KW-0472">Membrane</keyword>
<evidence type="ECO:0000256" key="3">
    <source>
        <dbReference type="ARBA" id="ARBA00022989"/>
    </source>
</evidence>
<evidence type="ECO:0000256" key="7">
    <source>
        <dbReference type="ARBA" id="ARBA00069139"/>
    </source>
</evidence>
<comment type="similarity">
    <text evidence="5">Belongs to the major facilitator superfamily. CAR1 family.</text>
</comment>
<dbReference type="InterPro" id="IPR005829">
    <property type="entry name" value="Sugar_transporter_CS"/>
</dbReference>
<dbReference type="PANTHER" id="PTHR23502">
    <property type="entry name" value="MAJOR FACILITATOR SUPERFAMILY"/>
    <property type="match status" value="1"/>
</dbReference>
<feature type="transmembrane region" description="Helical" evidence="10">
    <location>
        <begin position="355"/>
        <end position="379"/>
    </location>
</feature>